<dbReference type="EMBL" id="FNYY01000013">
    <property type="protein sequence ID" value="SEJ89662.1"/>
    <property type="molecule type" value="Genomic_DNA"/>
</dbReference>
<dbReference type="GO" id="GO:0000062">
    <property type="term" value="F:fatty-acyl-CoA binding"/>
    <property type="evidence" value="ECO:0007669"/>
    <property type="project" value="TreeGrafter"/>
</dbReference>
<dbReference type="GO" id="GO:0033539">
    <property type="term" value="P:fatty acid beta-oxidation using acyl-CoA dehydrogenase"/>
    <property type="evidence" value="ECO:0007669"/>
    <property type="project" value="TreeGrafter"/>
</dbReference>
<comment type="caution">
    <text evidence="8">The sequence shown here is derived from an EMBL/GenBank/DDBJ whole genome shotgun (WGS) entry which is preliminary data.</text>
</comment>
<dbReference type="PANTHER" id="PTHR42807">
    <property type="entry name" value="GLUTARYL-COA DEHYDROGENASE, MITOCHONDRIAL"/>
    <property type="match status" value="1"/>
</dbReference>
<dbReference type="PANTHER" id="PTHR42807:SF1">
    <property type="entry name" value="GLUTARYL-COA DEHYDROGENASE, MITOCHONDRIAL"/>
    <property type="match status" value="1"/>
</dbReference>
<name>A0A975WCC7_9RHOB</name>
<dbReference type="Proteomes" id="UP000182932">
    <property type="component" value="Unassembled WGS sequence"/>
</dbReference>
<evidence type="ECO:0000256" key="6">
    <source>
        <dbReference type="ARBA" id="ARBA00023002"/>
    </source>
</evidence>
<comment type="similarity">
    <text evidence="2">Belongs to the acyl-CoA dehydrogenase family.</text>
</comment>
<dbReference type="Pfam" id="PF02771">
    <property type="entry name" value="Acyl-CoA_dh_N"/>
    <property type="match status" value="1"/>
</dbReference>
<keyword evidence="5" id="KW-0809">Transit peptide</keyword>
<accession>A0A975WCC7</accession>
<proteinExistence type="inferred from homology"/>
<gene>
    <name evidence="8" type="ORF">SAMN04487940_11331</name>
</gene>
<evidence type="ECO:0000313" key="8">
    <source>
        <dbReference type="EMBL" id="SEJ89662.1"/>
    </source>
</evidence>
<dbReference type="InterPro" id="IPR052033">
    <property type="entry name" value="Glutaryl-CoA_DH_mitochondrial"/>
</dbReference>
<evidence type="ECO:0000256" key="4">
    <source>
        <dbReference type="ARBA" id="ARBA00022827"/>
    </source>
</evidence>
<keyword evidence="9" id="KW-1185">Reference proteome</keyword>
<reference evidence="8 9" key="1">
    <citation type="submission" date="2016-10" db="EMBL/GenBank/DDBJ databases">
        <authorList>
            <person name="Varghese N."/>
            <person name="Submissions S."/>
        </authorList>
    </citation>
    <scope>NUCLEOTIDE SEQUENCE [LARGE SCALE GENOMIC DNA]</scope>
    <source>
        <strain evidence="8 9">FF3</strain>
    </source>
</reference>
<dbReference type="SUPFAM" id="SSF56645">
    <property type="entry name" value="Acyl-CoA dehydrogenase NM domain-like"/>
    <property type="match status" value="1"/>
</dbReference>
<sequence>MSATSLKGGPFNWADPFLLDDQLSEEDRMISDTAHQFAQDSQLPRVEKAYLNEHTDPEILREVGALGLLGVTIPEAYGGVGASYVSYGLVVRAVERVDSGYRSMMSVQSSLVMFPIYA</sequence>
<dbReference type="GO" id="GO:0046949">
    <property type="term" value="P:fatty-acyl-CoA biosynthetic process"/>
    <property type="evidence" value="ECO:0007669"/>
    <property type="project" value="TreeGrafter"/>
</dbReference>
<dbReference type="AlphaFoldDB" id="A0A975WCC7"/>
<evidence type="ECO:0000313" key="9">
    <source>
        <dbReference type="Proteomes" id="UP000182932"/>
    </source>
</evidence>
<evidence type="ECO:0000256" key="3">
    <source>
        <dbReference type="ARBA" id="ARBA00022630"/>
    </source>
</evidence>
<dbReference type="GO" id="GO:0004361">
    <property type="term" value="F:glutaryl-CoA dehydrogenase activity"/>
    <property type="evidence" value="ECO:0007669"/>
    <property type="project" value="TreeGrafter"/>
</dbReference>
<organism evidence="8 9">
    <name type="scientific">Marinovum algicola</name>
    <dbReference type="NCBI Taxonomy" id="42444"/>
    <lineage>
        <taxon>Bacteria</taxon>
        <taxon>Pseudomonadati</taxon>
        <taxon>Pseudomonadota</taxon>
        <taxon>Alphaproteobacteria</taxon>
        <taxon>Rhodobacterales</taxon>
        <taxon>Roseobacteraceae</taxon>
        <taxon>Marinovum</taxon>
    </lineage>
</organism>
<dbReference type="InterPro" id="IPR037069">
    <property type="entry name" value="AcylCoA_DH/ox_N_sf"/>
</dbReference>
<keyword evidence="6" id="KW-0560">Oxidoreductase</keyword>
<evidence type="ECO:0000256" key="5">
    <source>
        <dbReference type="ARBA" id="ARBA00022946"/>
    </source>
</evidence>
<dbReference type="GO" id="GO:0050660">
    <property type="term" value="F:flavin adenine dinucleotide binding"/>
    <property type="evidence" value="ECO:0007669"/>
    <property type="project" value="InterPro"/>
</dbReference>
<dbReference type="FunFam" id="1.10.540.10:FF:000026">
    <property type="entry name" value="Acyl-CoA dehydrogenase medium chain"/>
    <property type="match status" value="1"/>
</dbReference>
<keyword evidence="4" id="KW-0274">FAD</keyword>
<evidence type="ECO:0000256" key="2">
    <source>
        <dbReference type="ARBA" id="ARBA00009347"/>
    </source>
</evidence>
<keyword evidence="3" id="KW-0285">Flavoprotein</keyword>
<dbReference type="InterPro" id="IPR013786">
    <property type="entry name" value="AcylCoA_DH/ox_N"/>
</dbReference>
<evidence type="ECO:0000256" key="1">
    <source>
        <dbReference type="ARBA" id="ARBA00001974"/>
    </source>
</evidence>
<dbReference type="InterPro" id="IPR009100">
    <property type="entry name" value="AcylCoA_DH/oxidase_NM_dom_sf"/>
</dbReference>
<evidence type="ECO:0000259" key="7">
    <source>
        <dbReference type="Pfam" id="PF02771"/>
    </source>
</evidence>
<comment type="cofactor">
    <cofactor evidence="1">
        <name>FAD</name>
        <dbReference type="ChEBI" id="CHEBI:57692"/>
    </cofactor>
</comment>
<protein>
    <submittedName>
        <fullName evidence="8">Acyl-CoA dehydrogenase, N-terminal domain</fullName>
    </submittedName>
</protein>
<dbReference type="Gene3D" id="1.10.540.10">
    <property type="entry name" value="Acyl-CoA dehydrogenase/oxidase, N-terminal domain"/>
    <property type="match status" value="1"/>
</dbReference>
<feature type="domain" description="Acyl-CoA dehydrogenase/oxidase N-terminal" evidence="7">
    <location>
        <begin position="24"/>
        <end position="117"/>
    </location>
</feature>